<dbReference type="EMBL" id="JAVDRD010000009">
    <property type="protein sequence ID" value="MDR6512430.1"/>
    <property type="molecule type" value="Genomic_DNA"/>
</dbReference>
<dbReference type="InterPro" id="IPR010664">
    <property type="entry name" value="LipoPS_assembly_LptC-rel"/>
</dbReference>
<gene>
    <name evidence="3" type="ORF">J2792_003313</name>
</gene>
<feature type="transmembrane region" description="Helical" evidence="2">
    <location>
        <begin position="28"/>
        <end position="50"/>
    </location>
</feature>
<keyword evidence="2" id="KW-1133">Transmembrane helix</keyword>
<reference evidence="3 4" key="1">
    <citation type="submission" date="2023-07" db="EMBL/GenBank/DDBJ databases">
        <title>Sorghum-associated microbial communities from plants grown in Nebraska, USA.</title>
        <authorList>
            <person name="Schachtman D."/>
        </authorList>
    </citation>
    <scope>NUCLEOTIDE SEQUENCE [LARGE SCALE GENOMIC DNA]</scope>
    <source>
        <strain evidence="3 4">DS1027</strain>
    </source>
</reference>
<keyword evidence="2" id="KW-0472">Membrane</keyword>
<keyword evidence="4" id="KW-1185">Reference proteome</keyword>
<dbReference type="RefSeq" id="WP_062787055.1">
    <property type="nucleotide sequence ID" value="NZ_CP140000.1"/>
</dbReference>
<proteinExistence type="predicted"/>
<dbReference type="Proteomes" id="UP001184150">
    <property type="component" value="Unassembled WGS sequence"/>
</dbReference>
<sequence length="217" mass="23549">MTIQAEQMRSRRRHKAAPGGRHDRTVRMLAVVLPGLIGALLAVMVLSPLAPRGEISFLLDRTKVAVVQDRLKVVSAMYRGADNKGRTFSVTAGNAVQHSAAQDVVQLKDVTARVMLKNGPAILTTQQGAYDFGRQFITVPGVVNFESSDGYRMITDGASIDLTKRQLVSDGHVDGRLPTGTFSADRIVANLDDRVVTLEGHAHMRMDQGKLPLPAKP</sequence>
<protein>
    <submittedName>
        <fullName evidence="3">Lipopolysaccharide export system protein LptC</fullName>
    </submittedName>
</protein>
<name>A0ABU1MPZ6_9SPHN</name>
<feature type="region of interest" description="Disordered" evidence="1">
    <location>
        <begin position="1"/>
        <end position="21"/>
    </location>
</feature>
<dbReference type="Pfam" id="PF06835">
    <property type="entry name" value="LptC"/>
    <property type="match status" value="1"/>
</dbReference>
<evidence type="ECO:0000313" key="3">
    <source>
        <dbReference type="EMBL" id="MDR6512430.1"/>
    </source>
</evidence>
<comment type="caution">
    <text evidence="3">The sequence shown here is derived from an EMBL/GenBank/DDBJ whole genome shotgun (WGS) entry which is preliminary data.</text>
</comment>
<keyword evidence="2" id="KW-0812">Transmembrane</keyword>
<evidence type="ECO:0000256" key="1">
    <source>
        <dbReference type="SAM" id="MobiDB-lite"/>
    </source>
</evidence>
<evidence type="ECO:0000313" key="4">
    <source>
        <dbReference type="Proteomes" id="UP001184150"/>
    </source>
</evidence>
<accession>A0ABU1MPZ6</accession>
<evidence type="ECO:0000256" key="2">
    <source>
        <dbReference type="SAM" id="Phobius"/>
    </source>
</evidence>
<dbReference type="Gene3D" id="2.60.450.10">
    <property type="entry name" value="Lipopolysaccharide (LPS) transport protein A like domain"/>
    <property type="match status" value="1"/>
</dbReference>
<organism evidence="3 4">
    <name type="scientific">Novosphingobium capsulatum</name>
    <dbReference type="NCBI Taxonomy" id="13688"/>
    <lineage>
        <taxon>Bacteria</taxon>
        <taxon>Pseudomonadati</taxon>
        <taxon>Pseudomonadota</taxon>
        <taxon>Alphaproteobacteria</taxon>
        <taxon>Sphingomonadales</taxon>
        <taxon>Sphingomonadaceae</taxon>
        <taxon>Novosphingobium</taxon>
    </lineage>
</organism>